<reference evidence="3 4" key="1">
    <citation type="submission" date="2017-04" db="EMBL/GenBank/DDBJ databases">
        <title>Function of individual gut microbiota members based on whole genome sequencing of pure cultures obtained from chicken caecum.</title>
        <authorList>
            <person name="Medvecky M."/>
            <person name="Cejkova D."/>
            <person name="Polansky O."/>
            <person name="Karasova D."/>
            <person name="Kubasova T."/>
            <person name="Cizek A."/>
            <person name="Rychlik I."/>
        </authorList>
    </citation>
    <scope>NUCLEOTIDE SEQUENCE [LARGE SCALE GENOMIC DNA]</scope>
    <source>
        <strain evidence="3">An101</strain>
        <strain evidence="4">An115</strain>
    </source>
</reference>
<dbReference type="EMBL" id="NFLZ01000017">
    <property type="protein sequence ID" value="OUQ75529.1"/>
    <property type="molecule type" value="Genomic_DNA"/>
</dbReference>
<dbReference type="Proteomes" id="UP000196293">
    <property type="component" value="Unassembled WGS sequence"/>
</dbReference>
<gene>
    <name evidence="2" type="ORF">B5E44_07135</name>
    <name evidence="1" type="ORF">B5E59_00550</name>
</gene>
<evidence type="ECO:0000313" key="1">
    <source>
        <dbReference type="EMBL" id="OUQ58241.1"/>
    </source>
</evidence>
<protein>
    <submittedName>
        <fullName evidence="2">Uncharacterized protein</fullName>
    </submittedName>
</protein>
<accession>A0A1Y4Q9Y5</accession>
<dbReference type="Proteomes" id="UP000195859">
    <property type="component" value="Unassembled WGS sequence"/>
</dbReference>
<evidence type="ECO:0000313" key="2">
    <source>
        <dbReference type="EMBL" id="OUQ75529.1"/>
    </source>
</evidence>
<dbReference type="AlphaFoldDB" id="A0A1Y4Q9Y5"/>
<dbReference type="EMBL" id="NFLS01000001">
    <property type="protein sequence ID" value="OUQ58241.1"/>
    <property type="molecule type" value="Genomic_DNA"/>
</dbReference>
<evidence type="ECO:0000313" key="3">
    <source>
        <dbReference type="Proteomes" id="UP000195859"/>
    </source>
</evidence>
<organism evidence="2 3">
    <name type="scientific">Lactobacillus gallinarum</name>
    <dbReference type="NCBI Taxonomy" id="52242"/>
    <lineage>
        <taxon>Bacteria</taxon>
        <taxon>Bacillati</taxon>
        <taxon>Bacillota</taxon>
        <taxon>Bacilli</taxon>
        <taxon>Lactobacillales</taxon>
        <taxon>Lactobacillaceae</taxon>
        <taxon>Lactobacillus</taxon>
    </lineage>
</organism>
<evidence type="ECO:0000313" key="4">
    <source>
        <dbReference type="Proteomes" id="UP000196293"/>
    </source>
</evidence>
<keyword evidence="4" id="KW-1185">Reference proteome</keyword>
<reference evidence="2" key="2">
    <citation type="journal article" date="2018" name="BMC Genomics">
        <title>Whole genome sequencing and function prediction of 133 gut anaerobes isolated from chicken caecum in pure cultures.</title>
        <authorList>
            <person name="Medvecky M."/>
            <person name="Cejkova D."/>
            <person name="Polansky O."/>
            <person name="Karasova D."/>
            <person name="Kubasova T."/>
            <person name="Cizek A."/>
            <person name="Rychlik I."/>
        </authorList>
    </citation>
    <scope>NUCLEOTIDE SEQUENCE</scope>
    <source>
        <strain evidence="2">An101</strain>
        <strain evidence="1">An115</strain>
    </source>
</reference>
<name>A0A1Y4Q9Y5_9LACO</name>
<dbReference type="GeneID" id="78202198"/>
<sequence length="74" mass="8461">MKSELKKCEEEITKQGVAWANGVLRARRELKEVEDDPSALEKLNLTINQLIKIRDKGLDLGLKWNLLMLAEKKG</sequence>
<comment type="caution">
    <text evidence="2">The sequence shown here is derived from an EMBL/GenBank/DDBJ whole genome shotgun (WGS) entry which is preliminary data.</text>
</comment>
<proteinExistence type="predicted"/>
<dbReference type="RefSeq" id="WP_087175678.1">
    <property type="nucleotide sequence ID" value="NZ_NFKZ01000001.1"/>
</dbReference>